<comment type="caution">
    <text evidence="1">The sequence shown here is derived from an EMBL/GenBank/DDBJ whole genome shotgun (WGS) entry which is preliminary data.</text>
</comment>
<protein>
    <submittedName>
        <fullName evidence="1">Uncharacterized protein</fullName>
    </submittedName>
</protein>
<organism evidence="1 2">
    <name type="scientific">Phlebia brevispora</name>
    <dbReference type="NCBI Taxonomy" id="194682"/>
    <lineage>
        <taxon>Eukaryota</taxon>
        <taxon>Fungi</taxon>
        <taxon>Dikarya</taxon>
        <taxon>Basidiomycota</taxon>
        <taxon>Agaricomycotina</taxon>
        <taxon>Agaricomycetes</taxon>
        <taxon>Polyporales</taxon>
        <taxon>Meruliaceae</taxon>
        <taxon>Phlebia</taxon>
    </lineage>
</organism>
<gene>
    <name evidence="1" type="ORF">NM688_g1644</name>
</gene>
<proteinExistence type="predicted"/>
<keyword evidence="2" id="KW-1185">Reference proteome</keyword>
<evidence type="ECO:0000313" key="1">
    <source>
        <dbReference type="EMBL" id="KAJ3557115.1"/>
    </source>
</evidence>
<evidence type="ECO:0000313" key="2">
    <source>
        <dbReference type="Proteomes" id="UP001148662"/>
    </source>
</evidence>
<accession>A0ACC1TB80</accession>
<dbReference type="EMBL" id="JANHOG010000183">
    <property type="protein sequence ID" value="KAJ3557115.1"/>
    <property type="molecule type" value="Genomic_DNA"/>
</dbReference>
<dbReference type="Proteomes" id="UP001148662">
    <property type="component" value="Unassembled WGS sequence"/>
</dbReference>
<sequence>MSLLLNVLDLGLILFAVWLLRKIASGRSGGPLPPGPKPLPIIGNVLDMPTHYPWKTFCEWRQRWGSLVHLDMFGQHLMIINSQKVAVDLLEKKSSIYSDRPVLQSADIIGYSNTVPFIVYGDGLREQRRMLSQTLGSRSQVDKYNPLEQSEAYAYLFRVMHDPENFSKHLQTFTGAVMLLLSYGYKIKRDGRDEMLERAFTSVEDFAEAALPGAYLVDTFPILRFVPAWFPGAKWKRRINEIRHILHLNVEDFLNFTKGQMASGTAISSFVSRNLEHNPSAAKEHSVKWTGSSLLGGAYPELDLGRHANSLSTLNAFYLAMTIYPEIQAKAQAEIDSVIGGDRLPTFDDRARLTYVNAICTELLRWMPVGPLGVPHVLTEDDEYDGYFLPKGSVFIANLWGVLHDPERYPNPEEFSPERFIKTETNTPQEDPRTSVFGYGRRSCPGLYVADATIFILVACSLAVFDVTKRVENGQPITPLPQQTSSTISHPMPFKCTIKPRSAAAEALIRSANESHDPETVLV</sequence>
<name>A0ACC1TB80_9APHY</name>
<reference evidence="1" key="1">
    <citation type="submission" date="2022-07" db="EMBL/GenBank/DDBJ databases">
        <title>Genome Sequence of Phlebia brevispora.</title>
        <authorList>
            <person name="Buettner E."/>
        </authorList>
    </citation>
    <scope>NUCLEOTIDE SEQUENCE</scope>
    <source>
        <strain evidence="1">MPL23</strain>
    </source>
</reference>